<dbReference type="Gene3D" id="1.10.3720.10">
    <property type="entry name" value="MetI-like"/>
    <property type="match status" value="1"/>
</dbReference>
<keyword evidence="2 7" id="KW-0813">Transport</keyword>
<feature type="transmembrane region" description="Helical" evidence="7">
    <location>
        <begin position="181"/>
        <end position="204"/>
    </location>
</feature>
<keyword evidence="10" id="KW-1185">Reference proteome</keyword>
<keyword evidence="5 7" id="KW-1133">Transmembrane helix</keyword>
<feature type="transmembrane region" description="Helical" evidence="7">
    <location>
        <begin position="70"/>
        <end position="90"/>
    </location>
</feature>
<evidence type="ECO:0000256" key="3">
    <source>
        <dbReference type="ARBA" id="ARBA00022475"/>
    </source>
</evidence>
<keyword evidence="3" id="KW-1003">Cell membrane</keyword>
<dbReference type="Pfam" id="PF00528">
    <property type="entry name" value="BPD_transp_1"/>
    <property type="match status" value="1"/>
</dbReference>
<dbReference type="PANTHER" id="PTHR30151:SF20">
    <property type="entry name" value="ABC TRANSPORTER PERMEASE PROTEIN HI_0355-RELATED"/>
    <property type="match status" value="1"/>
</dbReference>
<feature type="transmembrane region" description="Helical" evidence="7">
    <location>
        <begin position="97"/>
        <end position="119"/>
    </location>
</feature>
<evidence type="ECO:0000259" key="8">
    <source>
        <dbReference type="PROSITE" id="PS50928"/>
    </source>
</evidence>
<dbReference type="RefSeq" id="WP_129441048.1">
    <property type="nucleotide sequence ID" value="NZ_CP035492.1"/>
</dbReference>
<dbReference type="EMBL" id="CP035492">
    <property type="protein sequence ID" value="QAY66943.1"/>
    <property type="molecule type" value="Genomic_DNA"/>
</dbReference>
<sequence length="257" mass="27862">MNKRFFHRWAENYGLFLLLLAALLAAWEMAARLGWVPSFILPAPTSVGQALADDRSLLLGKHLPATLREAGLGFAVSVAIGTVLGVLMHTSRLLAKALYPFIVISQTIPLIALSPVLIMWLGYTIWAKAAIVFLTAFFPVVVSTYDGLSRKNNGYAELLLTMGATRAEIFRKVSVPLALPAYFSGLKLAIVYCVVGATIGEWLGGTEGLGYFSKRMSGSLHTDSMFAAILLLSLLGIVLFAAVAALERLILQKRGYE</sequence>
<evidence type="ECO:0000256" key="6">
    <source>
        <dbReference type="ARBA" id="ARBA00023136"/>
    </source>
</evidence>
<protein>
    <submittedName>
        <fullName evidence="9">ABC transporter permease</fullName>
    </submittedName>
</protein>
<evidence type="ECO:0000313" key="10">
    <source>
        <dbReference type="Proteomes" id="UP000293568"/>
    </source>
</evidence>
<keyword evidence="6 7" id="KW-0472">Membrane</keyword>
<keyword evidence="4 7" id="KW-0812">Transmembrane</keyword>
<evidence type="ECO:0000256" key="1">
    <source>
        <dbReference type="ARBA" id="ARBA00004651"/>
    </source>
</evidence>
<reference evidence="9 10" key="1">
    <citation type="submission" date="2019-01" db="EMBL/GenBank/DDBJ databases">
        <title>Genome sequencing of strain FW100M-2.</title>
        <authorList>
            <person name="Heo J."/>
            <person name="Kim S.-J."/>
            <person name="Kim J.-S."/>
            <person name="Hong S.-B."/>
            <person name="Kwon S.-W."/>
        </authorList>
    </citation>
    <scope>NUCLEOTIDE SEQUENCE [LARGE SCALE GENOMIC DNA]</scope>
    <source>
        <strain evidence="9 10">FW100M-2</strain>
    </source>
</reference>
<proteinExistence type="inferred from homology"/>
<dbReference type="CDD" id="cd06261">
    <property type="entry name" value="TM_PBP2"/>
    <property type="match status" value="1"/>
</dbReference>
<dbReference type="PROSITE" id="PS50928">
    <property type="entry name" value="ABC_TM1"/>
    <property type="match status" value="1"/>
</dbReference>
<name>A0A4P6EXI9_9BACL</name>
<dbReference type="SUPFAM" id="SSF161098">
    <property type="entry name" value="MetI-like"/>
    <property type="match status" value="1"/>
</dbReference>
<dbReference type="GO" id="GO:0055085">
    <property type="term" value="P:transmembrane transport"/>
    <property type="evidence" value="ECO:0007669"/>
    <property type="project" value="InterPro"/>
</dbReference>
<evidence type="ECO:0000256" key="5">
    <source>
        <dbReference type="ARBA" id="ARBA00022989"/>
    </source>
</evidence>
<evidence type="ECO:0000256" key="2">
    <source>
        <dbReference type="ARBA" id="ARBA00022448"/>
    </source>
</evidence>
<feature type="transmembrane region" description="Helical" evidence="7">
    <location>
        <begin position="224"/>
        <end position="246"/>
    </location>
</feature>
<dbReference type="InterPro" id="IPR000515">
    <property type="entry name" value="MetI-like"/>
</dbReference>
<dbReference type="KEGG" id="pprt:ET464_11585"/>
<dbReference type="GO" id="GO:0005886">
    <property type="term" value="C:plasma membrane"/>
    <property type="evidence" value="ECO:0007669"/>
    <property type="project" value="UniProtKB-SubCell"/>
</dbReference>
<dbReference type="AlphaFoldDB" id="A0A4P6EXI9"/>
<dbReference type="PANTHER" id="PTHR30151">
    <property type="entry name" value="ALKANE SULFONATE ABC TRANSPORTER-RELATED, MEMBRANE SUBUNIT"/>
    <property type="match status" value="1"/>
</dbReference>
<dbReference type="OrthoDB" id="9804353at2"/>
<evidence type="ECO:0000313" key="9">
    <source>
        <dbReference type="EMBL" id="QAY66943.1"/>
    </source>
</evidence>
<dbReference type="InterPro" id="IPR035906">
    <property type="entry name" value="MetI-like_sf"/>
</dbReference>
<gene>
    <name evidence="9" type="ORF">ET464_11585</name>
</gene>
<comment type="similarity">
    <text evidence="7">Belongs to the binding-protein-dependent transport system permease family.</text>
</comment>
<dbReference type="Proteomes" id="UP000293568">
    <property type="component" value="Chromosome"/>
</dbReference>
<evidence type="ECO:0000256" key="7">
    <source>
        <dbReference type="RuleBase" id="RU363032"/>
    </source>
</evidence>
<organism evidence="9 10">
    <name type="scientific">Paenibacillus protaetiae</name>
    <dbReference type="NCBI Taxonomy" id="2509456"/>
    <lineage>
        <taxon>Bacteria</taxon>
        <taxon>Bacillati</taxon>
        <taxon>Bacillota</taxon>
        <taxon>Bacilli</taxon>
        <taxon>Bacillales</taxon>
        <taxon>Paenibacillaceae</taxon>
        <taxon>Paenibacillus</taxon>
    </lineage>
</organism>
<feature type="transmembrane region" description="Helical" evidence="7">
    <location>
        <begin position="125"/>
        <end position="145"/>
    </location>
</feature>
<comment type="subcellular location">
    <subcellularLocation>
        <location evidence="1 7">Cell membrane</location>
        <topology evidence="1 7">Multi-pass membrane protein</topology>
    </subcellularLocation>
</comment>
<accession>A0A4P6EXI9</accession>
<feature type="domain" description="ABC transmembrane type-1" evidence="8">
    <location>
        <begin position="63"/>
        <end position="247"/>
    </location>
</feature>
<evidence type="ECO:0000256" key="4">
    <source>
        <dbReference type="ARBA" id="ARBA00022692"/>
    </source>
</evidence>